<evidence type="ECO:0000313" key="4">
    <source>
        <dbReference type="EMBL" id="RAL69297.1"/>
    </source>
</evidence>
<dbReference type="EMBL" id="CP011127">
    <property type="protein sequence ID" value="AMU86815.1"/>
    <property type="molecule type" value="Genomic_DNA"/>
</dbReference>
<dbReference type="Proteomes" id="UP000076394">
    <property type="component" value="Chromosome"/>
</dbReference>
<feature type="domain" description="CN hydrolase" evidence="2">
    <location>
        <begin position="5"/>
        <end position="260"/>
    </location>
</feature>
<accession>A0A142VC59</accession>
<dbReference type="PANTHER" id="PTHR43674">
    <property type="entry name" value="NITRILASE C965.09-RELATED"/>
    <property type="match status" value="1"/>
</dbReference>
<name>A0A142VC59_9CHLR</name>
<dbReference type="InterPro" id="IPR050345">
    <property type="entry name" value="Aliph_Amidase/BUP"/>
</dbReference>
<dbReference type="EMBL" id="QGLC01000010">
    <property type="protein sequence ID" value="RAL69297.1"/>
    <property type="molecule type" value="Genomic_DNA"/>
</dbReference>
<dbReference type="InterPro" id="IPR003010">
    <property type="entry name" value="C-N_Hydrolase"/>
</dbReference>
<evidence type="ECO:0000313" key="3">
    <source>
        <dbReference type="EMBL" id="AMU86815.1"/>
    </source>
</evidence>
<dbReference type="RefSeq" id="WP_011309523.1">
    <property type="nucleotide sequence ID" value="NZ_AP024514.1"/>
</dbReference>
<reference evidence="3 5" key="1">
    <citation type="submission" date="2015-03" db="EMBL/GenBank/DDBJ databases">
        <title>Genomic characterization of Dehalococcoides mccartyi strain 11a5, an unusal plasmid-containing chloroethene dechlorinator.</title>
        <authorList>
            <person name="Zhao S."/>
            <person name="Ding C."/>
            <person name="He J."/>
        </authorList>
    </citation>
    <scope>NUCLEOTIDE SEQUENCE [LARGE SCALE GENOMIC DNA]</scope>
    <source>
        <strain evidence="3 5">11a5</strain>
    </source>
</reference>
<dbReference type="PATRIC" id="fig|61435.13.peg.1004"/>
<dbReference type="PROSITE" id="PS50263">
    <property type="entry name" value="CN_HYDROLASE"/>
    <property type="match status" value="1"/>
</dbReference>
<dbReference type="AlphaFoldDB" id="A0A142VC59"/>
<dbReference type="Proteomes" id="UP000249146">
    <property type="component" value="Unassembled WGS sequence"/>
</dbReference>
<evidence type="ECO:0000259" key="2">
    <source>
        <dbReference type="PROSITE" id="PS50263"/>
    </source>
</evidence>
<dbReference type="SUPFAM" id="SSF56317">
    <property type="entry name" value="Carbon-nitrogen hydrolase"/>
    <property type="match status" value="1"/>
</dbReference>
<dbReference type="OrthoDB" id="9811121at2"/>
<evidence type="ECO:0000313" key="5">
    <source>
        <dbReference type="Proteomes" id="UP000076394"/>
    </source>
</evidence>
<sequence length="260" mass="29081">MASIFKVAMLHIEPKTADIEANRILISRSLRKAAQAGAKWVLTPEMAVSGYFFEETIGTKWISPQPDRWLKEIMELCKTLDIGLFLSYPEKDLSSGKCYNCLFAVNRKGELAGKHCKIEIHPGAEEGWSSPGSSLSVFEMDGCKLGMLICADTYDSEHTKVLAEQGAELLIAAAAWGNKYPPEERWKKRSTETGLPLWVCNRTGREQQVDFTQARSVVVEDGHEKLVYFGEKPAILIFDFNTATRKTASQSFTILDIPQL</sequence>
<dbReference type="PANTHER" id="PTHR43674:SF16">
    <property type="entry name" value="CARBON-NITROGEN FAMILY, PUTATIVE (AFU_ORTHOLOGUE AFUA_5G02350)-RELATED"/>
    <property type="match status" value="1"/>
</dbReference>
<dbReference type="Gene3D" id="3.60.110.10">
    <property type="entry name" value="Carbon-nitrogen hydrolase"/>
    <property type="match status" value="1"/>
</dbReference>
<gene>
    <name evidence="4" type="ORF">C1G87_1015</name>
    <name evidence="3" type="ORF">Dm11a5_0989</name>
</gene>
<reference evidence="4 6" key="2">
    <citation type="submission" date="2018-05" db="EMBL/GenBank/DDBJ databases">
        <title>Draft genome sequences of Dehalococcoides mccartyi strains RC and KS.</title>
        <authorList>
            <person name="Higgins S.A."/>
            <person name="Padilla-Crespo E."/>
            <person name="Loeffler F.E."/>
        </authorList>
    </citation>
    <scope>NUCLEOTIDE SEQUENCE [LARGE SCALE GENOMIC DNA]</scope>
    <source>
        <strain evidence="4 6">RC</strain>
    </source>
</reference>
<evidence type="ECO:0000313" key="6">
    <source>
        <dbReference type="Proteomes" id="UP000249146"/>
    </source>
</evidence>
<dbReference type="Pfam" id="PF00795">
    <property type="entry name" value="CN_hydrolase"/>
    <property type="match status" value="1"/>
</dbReference>
<dbReference type="InterPro" id="IPR036526">
    <property type="entry name" value="C-N_Hydrolase_sf"/>
</dbReference>
<organism evidence="3 5">
    <name type="scientific">Dehalococcoides mccartyi</name>
    <dbReference type="NCBI Taxonomy" id="61435"/>
    <lineage>
        <taxon>Bacteria</taxon>
        <taxon>Bacillati</taxon>
        <taxon>Chloroflexota</taxon>
        <taxon>Dehalococcoidia</taxon>
        <taxon>Dehalococcoidales</taxon>
        <taxon>Dehalococcoidaceae</taxon>
        <taxon>Dehalococcoides</taxon>
    </lineage>
</organism>
<dbReference type="GO" id="GO:0016811">
    <property type="term" value="F:hydrolase activity, acting on carbon-nitrogen (but not peptide) bonds, in linear amides"/>
    <property type="evidence" value="ECO:0007669"/>
    <property type="project" value="TreeGrafter"/>
</dbReference>
<proteinExistence type="predicted"/>
<dbReference type="CDD" id="cd07197">
    <property type="entry name" value="nitrilase"/>
    <property type="match status" value="1"/>
</dbReference>
<protein>
    <submittedName>
        <fullName evidence="3 4">Carbon-nitrogen hydrolase</fullName>
    </submittedName>
</protein>
<keyword evidence="1 3" id="KW-0378">Hydrolase</keyword>
<evidence type="ECO:0000256" key="1">
    <source>
        <dbReference type="ARBA" id="ARBA00022801"/>
    </source>
</evidence>